<reference evidence="1" key="1">
    <citation type="journal article" date="2015" name="Nature">
        <title>Complex archaea that bridge the gap between prokaryotes and eukaryotes.</title>
        <authorList>
            <person name="Spang A."/>
            <person name="Saw J.H."/>
            <person name="Jorgensen S.L."/>
            <person name="Zaremba-Niedzwiedzka K."/>
            <person name="Martijn J."/>
            <person name="Lind A.E."/>
            <person name="van Eijk R."/>
            <person name="Schleper C."/>
            <person name="Guy L."/>
            <person name="Ettema T.J."/>
        </authorList>
    </citation>
    <scope>NUCLEOTIDE SEQUENCE</scope>
</reference>
<organism evidence="1">
    <name type="scientific">marine sediment metagenome</name>
    <dbReference type="NCBI Taxonomy" id="412755"/>
    <lineage>
        <taxon>unclassified sequences</taxon>
        <taxon>metagenomes</taxon>
        <taxon>ecological metagenomes</taxon>
    </lineage>
</organism>
<sequence length="80" mass="9173">MTDKPSKIVEKHIPDFNNNAVLDGIDSLIKKNKAFINDGKYFYTLVIGNTSFLFIKKTGKYDGWEVGNYSHLSPYKQLNE</sequence>
<dbReference type="AlphaFoldDB" id="A0A0F8XQZ0"/>
<proteinExistence type="predicted"/>
<gene>
    <name evidence="1" type="ORF">LCGC14_2913590</name>
</gene>
<name>A0A0F8XQZ0_9ZZZZ</name>
<comment type="caution">
    <text evidence="1">The sequence shown here is derived from an EMBL/GenBank/DDBJ whole genome shotgun (WGS) entry which is preliminary data.</text>
</comment>
<evidence type="ECO:0000313" key="1">
    <source>
        <dbReference type="EMBL" id="KKK71472.1"/>
    </source>
</evidence>
<dbReference type="EMBL" id="LAZR01057720">
    <property type="protein sequence ID" value="KKK71472.1"/>
    <property type="molecule type" value="Genomic_DNA"/>
</dbReference>
<protein>
    <submittedName>
        <fullName evidence="1">Uncharacterized protein</fullName>
    </submittedName>
</protein>
<accession>A0A0F8XQZ0</accession>